<protein>
    <submittedName>
        <fullName evidence="2">Uncharacterized protein</fullName>
    </submittedName>
</protein>
<feature type="region of interest" description="Disordered" evidence="1">
    <location>
        <begin position="54"/>
        <end position="102"/>
    </location>
</feature>
<feature type="region of interest" description="Disordered" evidence="1">
    <location>
        <begin position="425"/>
        <end position="526"/>
    </location>
</feature>
<evidence type="ECO:0000313" key="3">
    <source>
        <dbReference type="Proteomes" id="UP000015241"/>
    </source>
</evidence>
<sequence length="633" mass="67005">MVVSIERGATHTELSLQKHAGAARAYGLSASPYRRLPGEPAIKKMSMVDFERRYPSAPPPLTPDLTASLSVSSSTPRSVSSNLPRSSSLSLEPTIPAPPRDLSPCSRRQLRYHRAQALLSASLQHSSAEPTLVEQQVRALERATAILSTQAKQAKEQAARLRECLADRASVEPSEFEVMLRERWLADKREAEMADKVRALEASLATLREGGQCHAATEPRGDMAGAPRTPPRQKAKTNLALFLEHMGTRVPLASRLAPGQHVVVAAQRRKTMHRVRSLRLRQSACTFAFQLGMARPSARPPSPAGSLIDDGASSASSVPGSPSLSPRTPPPPSTPSKGVAAPTSPRSPRTPPKPSSRLAALPPSTSSAPASPWPDGFADILHPGSPRSRADLLAQIEADDPGVPAYAVDLLDALVSSELDVSLRAPTHAHAPAPHTPPRARHESESFGTAAARILADGPRAPSPSPTPSRDRSSSATSIPSWMAAHPPATPSKASAAQKFRHSLHLGGLGTSKSNPNLKAAANSHAHAHAHVGTLGRLNAGSPLRNPLTQTSSSLASVLESFASSEDEEEHEHGHEHGRARRSESRGPDTGLDSAESRSFSVVSFNVKGGEPQGVGGIVARMRHRLSGLGRKG</sequence>
<dbReference type="AlphaFoldDB" id="S8F2T5"/>
<gene>
    <name evidence="2" type="ORF">FOMPIDRAFT_1053563</name>
</gene>
<dbReference type="OrthoDB" id="3254613at2759"/>
<feature type="region of interest" description="Disordered" evidence="1">
    <location>
        <begin position="294"/>
        <end position="386"/>
    </location>
</feature>
<feature type="compositionally biased region" description="Low complexity" evidence="1">
    <location>
        <begin position="355"/>
        <end position="374"/>
    </location>
</feature>
<feature type="compositionally biased region" description="Low complexity" evidence="1">
    <location>
        <begin position="311"/>
        <end position="326"/>
    </location>
</feature>
<proteinExistence type="predicted"/>
<keyword evidence="3" id="KW-1185">Reference proteome</keyword>
<evidence type="ECO:0000256" key="1">
    <source>
        <dbReference type="SAM" id="MobiDB-lite"/>
    </source>
</evidence>
<organism evidence="2 3">
    <name type="scientific">Fomitopsis schrenkii</name>
    <name type="common">Brown rot fungus</name>
    <dbReference type="NCBI Taxonomy" id="2126942"/>
    <lineage>
        <taxon>Eukaryota</taxon>
        <taxon>Fungi</taxon>
        <taxon>Dikarya</taxon>
        <taxon>Basidiomycota</taxon>
        <taxon>Agaricomycotina</taxon>
        <taxon>Agaricomycetes</taxon>
        <taxon>Polyporales</taxon>
        <taxon>Fomitopsis</taxon>
    </lineage>
</organism>
<dbReference type="EMBL" id="KE504194">
    <property type="protein sequence ID" value="EPS96105.1"/>
    <property type="molecule type" value="Genomic_DNA"/>
</dbReference>
<dbReference type="HOGENOM" id="CLU_432138_0_0_1"/>
<accession>S8F2T5</accession>
<dbReference type="Proteomes" id="UP000015241">
    <property type="component" value="Unassembled WGS sequence"/>
</dbReference>
<dbReference type="InParanoid" id="S8F2T5"/>
<feature type="region of interest" description="Disordered" evidence="1">
    <location>
        <begin position="560"/>
        <end position="597"/>
    </location>
</feature>
<feature type="compositionally biased region" description="Basic and acidic residues" evidence="1">
    <location>
        <begin position="571"/>
        <end position="587"/>
    </location>
</feature>
<dbReference type="eggNOG" id="ENOG502STJU">
    <property type="taxonomic scope" value="Eukaryota"/>
</dbReference>
<evidence type="ECO:0000313" key="2">
    <source>
        <dbReference type="EMBL" id="EPS96105.1"/>
    </source>
</evidence>
<name>S8F2T5_FOMSC</name>
<feature type="compositionally biased region" description="Low complexity" evidence="1">
    <location>
        <begin position="68"/>
        <end position="91"/>
    </location>
</feature>
<reference evidence="2 3" key="1">
    <citation type="journal article" date="2012" name="Science">
        <title>The Paleozoic origin of enzymatic lignin decomposition reconstructed from 31 fungal genomes.</title>
        <authorList>
            <person name="Floudas D."/>
            <person name="Binder M."/>
            <person name="Riley R."/>
            <person name="Barry K."/>
            <person name="Blanchette R.A."/>
            <person name="Henrissat B."/>
            <person name="Martinez A.T."/>
            <person name="Otillar R."/>
            <person name="Spatafora J.W."/>
            <person name="Yadav J.S."/>
            <person name="Aerts A."/>
            <person name="Benoit I."/>
            <person name="Boyd A."/>
            <person name="Carlson A."/>
            <person name="Copeland A."/>
            <person name="Coutinho P.M."/>
            <person name="de Vries R.P."/>
            <person name="Ferreira P."/>
            <person name="Findley K."/>
            <person name="Foster B."/>
            <person name="Gaskell J."/>
            <person name="Glotzer D."/>
            <person name="Gorecki P."/>
            <person name="Heitman J."/>
            <person name="Hesse C."/>
            <person name="Hori C."/>
            <person name="Igarashi K."/>
            <person name="Jurgens J.A."/>
            <person name="Kallen N."/>
            <person name="Kersten P."/>
            <person name="Kohler A."/>
            <person name="Kuees U."/>
            <person name="Kumar T.K.A."/>
            <person name="Kuo A."/>
            <person name="LaButti K."/>
            <person name="Larrondo L.F."/>
            <person name="Lindquist E."/>
            <person name="Ling A."/>
            <person name="Lombard V."/>
            <person name="Lucas S."/>
            <person name="Lundell T."/>
            <person name="Martin R."/>
            <person name="McLaughlin D.J."/>
            <person name="Morgenstern I."/>
            <person name="Morin E."/>
            <person name="Murat C."/>
            <person name="Nagy L.G."/>
            <person name="Nolan M."/>
            <person name="Ohm R.A."/>
            <person name="Patyshakuliyeva A."/>
            <person name="Rokas A."/>
            <person name="Ruiz-Duenas F.J."/>
            <person name="Sabat G."/>
            <person name="Salamov A."/>
            <person name="Samejima M."/>
            <person name="Schmutz J."/>
            <person name="Slot J.C."/>
            <person name="St John F."/>
            <person name="Stenlid J."/>
            <person name="Sun H."/>
            <person name="Sun S."/>
            <person name="Syed K."/>
            <person name="Tsang A."/>
            <person name="Wiebenga A."/>
            <person name="Young D."/>
            <person name="Pisabarro A."/>
            <person name="Eastwood D.C."/>
            <person name="Martin F."/>
            <person name="Cullen D."/>
            <person name="Grigoriev I.V."/>
            <person name="Hibbett D.S."/>
        </authorList>
    </citation>
    <scope>NUCLEOTIDE SEQUENCE</scope>
    <source>
        <strain evidence="3">FP-58527</strain>
    </source>
</reference>